<dbReference type="Proteomes" id="UP000291525">
    <property type="component" value="Unassembled WGS sequence"/>
</dbReference>
<dbReference type="AlphaFoldDB" id="A0A4Q8L257"/>
<feature type="transmembrane region" description="Helical" evidence="1">
    <location>
        <begin position="139"/>
        <end position="158"/>
    </location>
</feature>
<feature type="transmembrane region" description="Helical" evidence="1">
    <location>
        <begin position="65"/>
        <end position="87"/>
    </location>
</feature>
<evidence type="ECO:0008006" key="4">
    <source>
        <dbReference type="Google" id="ProtNLM"/>
    </source>
</evidence>
<keyword evidence="1" id="KW-0472">Membrane</keyword>
<reference evidence="2 3" key="1">
    <citation type="submission" date="2019-02" db="EMBL/GenBank/DDBJ databases">
        <title>First genome of the species Streptococcus parasuis.</title>
        <authorList>
            <person name="Stevens M.J.A."/>
            <person name="Stephan R."/>
        </authorList>
    </citation>
    <scope>NUCLEOTIDE SEQUENCE [LARGE SCALE GENOMIC DNA]</scope>
    <source>
        <strain evidence="2 3">4253</strain>
    </source>
</reference>
<sequence>MKKPIHLYILVTLSVIQSLLRGYSAFFAKYDEESARQMFQNLNVTGLDETIFDYMKESFLFQTNIINKGLVVVLLFAVIATIVLLFLKRNEQASYTYLGYLFGTLVFSTYAFIGSKGVAQVYTDAVMRQGVESQAMLGYIFQVVLFAIYFGITIFFHLRKPKEKPSTAVNSTDI</sequence>
<comment type="caution">
    <text evidence="2">The sequence shown here is derived from an EMBL/GenBank/DDBJ whole genome shotgun (WGS) entry which is preliminary data.</text>
</comment>
<evidence type="ECO:0000313" key="3">
    <source>
        <dbReference type="Proteomes" id="UP000291525"/>
    </source>
</evidence>
<dbReference type="OrthoDB" id="2218687at2"/>
<name>A0A4Q8L257_9STRE</name>
<organism evidence="2 3">
    <name type="scientific">Streptococcus parasuis</name>
    <dbReference type="NCBI Taxonomy" id="1501662"/>
    <lineage>
        <taxon>Bacteria</taxon>
        <taxon>Bacillati</taxon>
        <taxon>Bacillota</taxon>
        <taxon>Bacilli</taxon>
        <taxon>Lactobacillales</taxon>
        <taxon>Streptococcaceae</taxon>
        <taxon>Streptococcus</taxon>
    </lineage>
</organism>
<proteinExistence type="predicted"/>
<dbReference type="RefSeq" id="WP_130554819.1">
    <property type="nucleotide sequence ID" value="NZ_CP170760.1"/>
</dbReference>
<protein>
    <recommendedName>
        <fullName evidence="4">Major facilitator superfamily permease</fullName>
    </recommendedName>
</protein>
<keyword evidence="1" id="KW-1133">Transmembrane helix</keyword>
<feature type="transmembrane region" description="Helical" evidence="1">
    <location>
        <begin position="99"/>
        <end position="119"/>
    </location>
</feature>
<evidence type="ECO:0000256" key="1">
    <source>
        <dbReference type="SAM" id="Phobius"/>
    </source>
</evidence>
<dbReference type="EMBL" id="SHGT01000016">
    <property type="protein sequence ID" value="TAA13869.1"/>
    <property type="molecule type" value="Genomic_DNA"/>
</dbReference>
<gene>
    <name evidence="2" type="ORF">EXW74_04090</name>
</gene>
<evidence type="ECO:0000313" key="2">
    <source>
        <dbReference type="EMBL" id="TAA13869.1"/>
    </source>
</evidence>
<feature type="transmembrane region" description="Helical" evidence="1">
    <location>
        <begin position="7"/>
        <end position="28"/>
    </location>
</feature>
<keyword evidence="1" id="KW-0812">Transmembrane</keyword>
<accession>A0A4Q8L257</accession>